<protein>
    <recommendedName>
        <fullName evidence="1">HTH cro/C1-type domain-containing protein</fullName>
    </recommendedName>
</protein>
<name>A0A133YFQ6_9FIRM</name>
<reference evidence="3" key="1">
    <citation type="submission" date="2016-01" db="EMBL/GenBank/DDBJ databases">
        <authorList>
            <person name="Mitreva M."/>
            <person name="Pepin K.H."/>
            <person name="Mihindukulasuriya K.A."/>
            <person name="Fulton R."/>
            <person name="Fronick C."/>
            <person name="O'Laughlin M."/>
            <person name="Miner T."/>
            <person name="Herter B."/>
            <person name="Rosa B.A."/>
            <person name="Cordes M."/>
            <person name="Tomlinson C."/>
            <person name="Wollam A."/>
            <person name="Palsikar V.B."/>
            <person name="Mardis E.R."/>
            <person name="Wilson R.K."/>
        </authorList>
    </citation>
    <scope>NUCLEOTIDE SEQUENCE [LARGE SCALE GENOMIC DNA]</scope>
    <source>
        <strain evidence="3">KA00274</strain>
    </source>
</reference>
<evidence type="ECO:0000259" key="1">
    <source>
        <dbReference type="PROSITE" id="PS50943"/>
    </source>
</evidence>
<keyword evidence="3" id="KW-1185">Reference proteome</keyword>
<dbReference type="Proteomes" id="UP000070080">
    <property type="component" value="Unassembled WGS sequence"/>
</dbReference>
<dbReference type="CDD" id="cd00093">
    <property type="entry name" value="HTH_XRE"/>
    <property type="match status" value="1"/>
</dbReference>
<dbReference type="InterPro" id="IPR001387">
    <property type="entry name" value="Cro/C1-type_HTH"/>
</dbReference>
<feature type="domain" description="HTH cro/C1-type" evidence="1">
    <location>
        <begin position="7"/>
        <end position="34"/>
    </location>
</feature>
<comment type="caution">
    <text evidence="2">The sequence shown here is derived from an EMBL/GenBank/DDBJ whole genome shotgun (WGS) entry which is preliminary data.</text>
</comment>
<sequence length="34" mass="3715">MTLISKLKLARKKAALSQEQLADKLCVSRSAIAK</sequence>
<dbReference type="AlphaFoldDB" id="A0A133YFQ6"/>
<dbReference type="EMBL" id="LSCV01000008">
    <property type="protein sequence ID" value="KXB41987.1"/>
    <property type="molecule type" value="Genomic_DNA"/>
</dbReference>
<dbReference type="RefSeq" id="WP_082714284.1">
    <property type="nucleotide sequence ID" value="NZ_JARFNM010000001.1"/>
</dbReference>
<dbReference type="Pfam" id="PF01381">
    <property type="entry name" value="HTH_3"/>
    <property type="match status" value="1"/>
</dbReference>
<dbReference type="PROSITE" id="PS50943">
    <property type="entry name" value="HTH_CROC1"/>
    <property type="match status" value="1"/>
</dbReference>
<gene>
    <name evidence="2" type="ORF">HMPREF1872_00459</name>
</gene>
<evidence type="ECO:0000313" key="2">
    <source>
        <dbReference type="EMBL" id="KXB41987.1"/>
    </source>
</evidence>
<dbReference type="InterPro" id="IPR010982">
    <property type="entry name" value="Lambda_DNA-bd_dom_sf"/>
</dbReference>
<accession>A0A133YFQ6</accession>
<dbReference type="STRING" id="1497955.HMPREF1872_00459"/>
<dbReference type="SUPFAM" id="SSF47413">
    <property type="entry name" value="lambda repressor-like DNA-binding domains"/>
    <property type="match status" value="1"/>
</dbReference>
<proteinExistence type="predicted"/>
<dbReference type="GO" id="GO:0003677">
    <property type="term" value="F:DNA binding"/>
    <property type="evidence" value="ECO:0007669"/>
    <property type="project" value="InterPro"/>
</dbReference>
<dbReference type="Gene3D" id="1.10.260.40">
    <property type="entry name" value="lambda repressor-like DNA-binding domains"/>
    <property type="match status" value="1"/>
</dbReference>
<evidence type="ECO:0000313" key="3">
    <source>
        <dbReference type="Proteomes" id="UP000070080"/>
    </source>
</evidence>
<organism evidence="2 3">
    <name type="scientific">Amygdalobacter nucleatus</name>
    <dbReference type="NCBI Taxonomy" id="3029274"/>
    <lineage>
        <taxon>Bacteria</taxon>
        <taxon>Bacillati</taxon>
        <taxon>Bacillota</taxon>
        <taxon>Clostridia</taxon>
        <taxon>Eubacteriales</taxon>
        <taxon>Oscillospiraceae</taxon>
        <taxon>Amygdalobacter</taxon>
    </lineage>
</organism>